<dbReference type="EC" id="3.6.1.54" evidence="10"/>
<dbReference type="CDD" id="cd07398">
    <property type="entry name" value="MPP_YbbF-LpxH"/>
    <property type="match status" value="1"/>
</dbReference>
<keyword evidence="13" id="KW-1185">Reference proteome</keyword>
<dbReference type="EMBL" id="RPFL01000025">
    <property type="protein sequence ID" value="RPD85716.1"/>
    <property type="molecule type" value="Genomic_DNA"/>
</dbReference>
<dbReference type="Pfam" id="PF00149">
    <property type="entry name" value="Metallophos"/>
    <property type="match status" value="1"/>
</dbReference>
<reference evidence="12 13" key="1">
    <citation type="submission" date="2018-11" db="EMBL/GenBank/DDBJ databases">
        <title>Neisseria weixii sp. nov. isolated from the rectal contents of plateau pika (Ochotona cruzoniae).</title>
        <authorList>
            <person name="Zhang G."/>
        </authorList>
    </citation>
    <scope>NUCLEOTIDE SEQUENCE [LARGE SCALE GENOMIC DNA]</scope>
    <source>
        <strain evidence="12 13">10009</strain>
    </source>
</reference>
<dbReference type="InterPro" id="IPR043461">
    <property type="entry name" value="LpxH-like"/>
</dbReference>
<dbReference type="InterPro" id="IPR004843">
    <property type="entry name" value="Calcineurin-like_PHP"/>
</dbReference>
<comment type="similarity">
    <text evidence="10">Belongs to the LpxH family.</text>
</comment>
<proteinExistence type="inferred from homology"/>
<gene>
    <name evidence="10 12" type="primary">lpxH</name>
    <name evidence="12" type="ORF">EGK74_09215</name>
</gene>
<comment type="subcellular location">
    <subcellularLocation>
        <location evidence="10">Cell inner membrane</location>
        <topology evidence="10">Peripheral membrane protein</topology>
        <orientation evidence="10">Cytoplasmic side</orientation>
    </subcellularLocation>
</comment>
<dbReference type="KEGG" id="nwx:CGZ65_02300"/>
<dbReference type="PANTHER" id="PTHR34990:SF1">
    <property type="entry name" value="UDP-2,3-DIACYLGLUCOSAMINE HYDROLASE"/>
    <property type="match status" value="1"/>
</dbReference>
<dbReference type="OrthoDB" id="9783283at2"/>
<feature type="binding site" evidence="10">
    <location>
        <position position="122"/>
    </location>
    <ligand>
        <name>substrate</name>
    </ligand>
</feature>
<feature type="binding site" evidence="10">
    <location>
        <position position="8"/>
    </location>
    <ligand>
        <name>Mn(2+)</name>
        <dbReference type="ChEBI" id="CHEBI:29035"/>
        <label>1</label>
    </ligand>
</feature>
<feature type="binding site" evidence="10">
    <location>
        <position position="114"/>
    </location>
    <ligand>
        <name>Mn(2+)</name>
        <dbReference type="ChEBI" id="CHEBI:29035"/>
        <label>2</label>
    </ligand>
</feature>
<evidence type="ECO:0000256" key="9">
    <source>
        <dbReference type="ARBA" id="ARBA00023211"/>
    </source>
</evidence>
<comment type="pathway">
    <text evidence="10">Glycolipid biosynthesis; lipid IV(A) biosynthesis; lipid IV(A) from (3R)-3-hydroxytetradecanoyl-[acyl-carrier-protein] and UDP-N-acetyl-alpha-D-glucosamine: step 4/6.</text>
</comment>
<dbReference type="UniPathway" id="UPA00359">
    <property type="reaction ID" value="UER00480"/>
</dbReference>
<dbReference type="GO" id="GO:0019897">
    <property type="term" value="C:extrinsic component of plasma membrane"/>
    <property type="evidence" value="ECO:0007669"/>
    <property type="project" value="UniProtKB-UniRule"/>
</dbReference>
<feature type="binding site" evidence="10">
    <location>
        <position position="197"/>
    </location>
    <ligand>
        <name>Mn(2+)</name>
        <dbReference type="ChEBI" id="CHEBI:29035"/>
        <label>1</label>
    </ligand>
</feature>
<comment type="catalytic activity">
    <reaction evidence="10">
        <text>UDP-2-N,3-O-bis[(3R)-3-hydroxytetradecanoyl]-alpha-D-glucosamine + H2O = 2-N,3-O-bis[(3R)-3-hydroxytetradecanoyl]-alpha-D-glucosaminyl 1-phosphate + UMP + 2 H(+)</text>
        <dbReference type="Rhea" id="RHEA:25213"/>
        <dbReference type="ChEBI" id="CHEBI:15377"/>
        <dbReference type="ChEBI" id="CHEBI:15378"/>
        <dbReference type="ChEBI" id="CHEBI:57865"/>
        <dbReference type="ChEBI" id="CHEBI:57957"/>
        <dbReference type="ChEBI" id="CHEBI:78847"/>
        <dbReference type="EC" id="3.6.1.54"/>
    </reaction>
</comment>
<feature type="binding site" evidence="10">
    <location>
        <position position="195"/>
    </location>
    <ligand>
        <name>Mn(2+)</name>
        <dbReference type="ChEBI" id="CHEBI:29035"/>
        <label>2</label>
    </ligand>
</feature>
<feature type="binding site" evidence="10">
    <location>
        <begin position="79"/>
        <end position="80"/>
    </location>
    <ligand>
        <name>substrate</name>
    </ligand>
</feature>
<dbReference type="InterPro" id="IPR029052">
    <property type="entry name" value="Metallo-depent_PP-like"/>
</dbReference>
<keyword evidence="7 10" id="KW-0443">Lipid metabolism</keyword>
<feature type="binding site" evidence="10">
    <location>
        <position position="41"/>
    </location>
    <ligand>
        <name>Mn(2+)</name>
        <dbReference type="ChEBI" id="CHEBI:29035"/>
        <label>1</label>
    </ligand>
</feature>
<keyword evidence="3 10" id="KW-0997">Cell inner membrane</keyword>
<feature type="binding site" evidence="10">
    <location>
        <position position="160"/>
    </location>
    <ligand>
        <name>substrate</name>
    </ligand>
</feature>
<evidence type="ECO:0000256" key="5">
    <source>
        <dbReference type="ARBA" id="ARBA00022723"/>
    </source>
</evidence>
<feature type="binding site" evidence="10">
    <location>
        <position position="79"/>
    </location>
    <ligand>
        <name>Mn(2+)</name>
        <dbReference type="ChEBI" id="CHEBI:29035"/>
        <label>2</label>
    </ligand>
</feature>
<dbReference type="InterPro" id="IPR010138">
    <property type="entry name" value="UDP-diacylglucosamine_Hdrlase"/>
</dbReference>
<evidence type="ECO:0000256" key="10">
    <source>
        <dbReference type="HAMAP-Rule" id="MF_00575"/>
    </source>
</evidence>
<keyword evidence="8 10" id="KW-0472">Membrane</keyword>
<name>A0A3N4MVT4_9NEIS</name>
<evidence type="ECO:0000256" key="2">
    <source>
        <dbReference type="ARBA" id="ARBA00022516"/>
    </source>
</evidence>
<keyword evidence="9 10" id="KW-0464">Manganese</keyword>
<feature type="binding site" evidence="10">
    <location>
        <position position="164"/>
    </location>
    <ligand>
        <name>substrate</name>
    </ligand>
</feature>
<evidence type="ECO:0000313" key="13">
    <source>
        <dbReference type="Proteomes" id="UP000272412"/>
    </source>
</evidence>
<feature type="binding site" evidence="10">
    <location>
        <position position="10"/>
    </location>
    <ligand>
        <name>Mn(2+)</name>
        <dbReference type="ChEBI" id="CHEBI:29035"/>
        <label>1</label>
    </ligand>
</feature>
<accession>A0A3N4MVT4</accession>
<dbReference type="AlphaFoldDB" id="A0A3N4MVT4"/>
<keyword evidence="2 10" id="KW-0444">Lipid biosynthesis</keyword>
<dbReference type="RefSeq" id="WP_096296068.1">
    <property type="nucleotide sequence ID" value="NZ_CP023429.1"/>
</dbReference>
<dbReference type="Gene3D" id="3.60.21.10">
    <property type="match status" value="1"/>
</dbReference>
<keyword evidence="6 10" id="KW-0378">Hydrolase</keyword>
<evidence type="ECO:0000256" key="8">
    <source>
        <dbReference type="ARBA" id="ARBA00023136"/>
    </source>
</evidence>
<dbReference type="HAMAP" id="MF_00575">
    <property type="entry name" value="LpxH"/>
    <property type="match status" value="1"/>
</dbReference>
<evidence type="ECO:0000259" key="11">
    <source>
        <dbReference type="Pfam" id="PF00149"/>
    </source>
</evidence>
<dbReference type="GO" id="GO:0030145">
    <property type="term" value="F:manganese ion binding"/>
    <property type="evidence" value="ECO:0007669"/>
    <property type="project" value="UniProtKB-UniRule"/>
</dbReference>
<evidence type="ECO:0000256" key="6">
    <source>
        <dbReference type="ARBA" id="ARBA00022801"/>
    </source>
</evidence>
<comment type="cofactor">
    <cofactor evidence="10">
        <name>Mn(2+)</name>
        <dbReference type="ChEBI" id="CHEBI:29035"/>
    </cofactor>
    <text evidence="10">Binds 2 Mn(2+) ions per subunit in a binuclear metal center.</text>
</comment>
<feature type="domain" description="Calcineurin-like phosphoesterase" evidence="11">
    <location>
        <begin position="1"/>
        <end position="198"/>
    </location>
</feature>
<evidence type="ECO:0000313" key="12">
    <source>
        <dbReference type="EMBL" id="RPD85716.1"/>
    </source>
</evidence>
<dbReference type="NCBIfam" id="NF003743">
    <property type="entry name" value="PRK05340.1"/>
    <property type="match status" value="1"/>
</dbReference>
<evidence type="ECO:0000256" key="3">
    <source>
        <dbReference type="ARBA" id="ARBA00022519"/>
    </source>
</evidence>
<feature type="binding site" evidence="10">
    <location>
        <position position="41"/>
    </location>
    <ligand>
        <name>Mn(2+)</name>
        <dbReference type="ChEBI" id="CHEBI:29035"/>
        <label>2</label>
    </ligand>
</feature>
<keyword evidence="1 10" id="KW-1003">Cell membrane</keyword>
<dbReference type="PANTHER" id="PTHR34990">
    <property type="entry name" value="UDP-2,3-DIACYLGLUCOSAMINE HYDROLASE-RELATED"/>
    <property type="match status" value="1"/>
</dbReference>
<keyword evidence="4 10" id="KW-0441">Lipid A biosynthesis</keyword>
<organism evidence="12 13">
    <name type="scientific">Neisseria weixii</name>
    <dbReference type="NCBI Taxonomy" id="1853276"/>
    <lineage>
        <taxon>Bacteria</taxon>
        <taxon>Pseudomonadati</taxon>
        <taxon>Pseudomonadota</taxon>
        <taxon>Betaproteobacteria</taxon>
        <taxon>Neisseriales</taxon>
        <taxon>Neisseriaceae</taxon>
        <taxon>Neisseria</taxon>
    </lineage>
</organism>
<dbReference type="GO" id="GO:0008758">
    <property type="term" value="F:UDP-2,3-diacylglucosamine hydrolase activity"/>
    <property type="evidence" value="ECO:0007669"/>
    <property type="project" value="UniProtKB-UniRule"/>
</dbReference>
<comment type="caution">
    <text evidence="12">The sequence shown here is derived from an EMBL/GenBank/DDBJ whole genome shotgun (WGS) entry which is preliminary data.</text>
</comment>
<dbReference type="GO" id="GO:0005737">
    <property type="term" value="C:cytoplasm"/>
    <property type="evidence" value="ECO:0007669"/>
    <property type="project" value="InterPro"/>
</dbReference>
<sequence length="235" mass="27261">MPIYFIADVHLSESRPELTALFLRFMQEKAPQAQAVYILGDLFDFWVGDDETSPLIDSVKRAIRHVSDQGVACYFQHGNRDFMIGERFTQACGMKLLPDYQVVGLFGQQALLCHGDTLCIDDVRYQQFRKKVHQKWRQKLFLMLPLSVRLKIAHKIRHTSKQDKQQKSAEIMDVNPEFTAKIARQYGVSLLIHGHTHRENIHVNEDLTRIVLGDWKADYASVLNVDEQGFEFVRE</sequence>
<dbReference type="NCBIfam" id="TIGR01854">
    <property type="entry name" value="lipid_A_lpxH"/>
    <property type="match status" value="1"/>
</dbReference>
<protein>
    <recommendedName>
        <fullName evidence="10">UDP-2,3-diacylglucosamine hydrolase</fullName>
        <ecNumber evidence="10">3.6.1.54</ecNumber>
    </recommendedName>
    <alternativeName>
        <fullName evidence="10">UDP-2,3-diacylglucosamine diphosphatase</fullName>
    </alternativeName>
</protein>
<evidence type="ECO:0000256" key="1">
    <source>
        <dbReference type="ARBA" id="ARBA00022475"/>
    </source>
</evidence>
<dbReference type="SUPFAM" id="SSF56300">
    <property type="entry name" value="Metallo-dependent phosphatases"/>
    <property type="match status" value="1"/>
</dbReference>
<feature type="binding site" evidence="10">
    <location>
        <position position="195"/>
    </location>
    <ligand>
        <name>substrate</name>
    </ligand>
</feature>
<keyword evidence="5 10" id="KW-0479">Metal-binding</keyword>
<evidence type="ECO:0000256" key="7">
    <source>
        <dbReference type="ARBA" id="ARBA00023098"/>
    </source>
</evidence>
<comment type="function">
    <text evidence="10">Hydrolyzes the pyrophosphate bond of UDP-2,3-diacylglucosamine to yield 2,3-diacylglucosamine 1-phosphate (lipid X) and UMP by catalyzing the attack of water at the alpha-P atom. Involved in the biosynthesis of lipid A, a phosphorylated glycolipid that anchors the lipopolysaccharide to the outer membrane of the cell.</text>
</comment>
<feature type="binding site" evidence="10">
    <location>
        <position position="167"/>
    </location>
    <ligand>
        <name>substrate</name>
    </ligand>
</feature>
<dbReference type="Proteomes" id="UP000272412">
    <property type="component" value="Unassembled WGS sequence"/>
</dbReference>
<dbReference type="GO" id="GO:0009245">
    <property type="term" value="P:lipid A biosynthetic process"/>
    <property type="evidence" value="ECO:0007669"/>
    <property type="project" value="UniProtKB-UniRule"/>
</dbReference>
<evidence type="ECO:0000256" key="4">
    <source>
        <dbReference type="ARBA" id="ARBA00022556"/>
    </source>
</evidence>